<keyword evidence="8" id="KW-1185">Reference proteome</keyword>
<organism evidence="7 8">
    <name type="scientific">Actinoplanes regularis</name>
    <dbReference type="NCBI Taxonomy" id="52697"/>
    <lineage>
        <taxon>Bacteria</taxon>
        <taxon>Bacillati</taxon>
        <taxon>Actinomycetota</taxon>
        <taxon>Actinomycetes</taxon>
        <taxon>Micromonosporales</taxon>
        <taxon>Micromonosporaceae</taxon>
        <taxon>Actinoplanes</taxon>
    </lineage>
</organism>
<name>A0A239D951_9ACTN</name>
<dbReference type="Pfam" id="PF02909">
    <property type="entry name" value="TetR_C_1"/>
    <property type="match status" value="1"/>
</dbReference>
<dbReference type="PANTHER" id="PTHR30055:SF151">
    <property type="entry name" value="TRANSCRIPTIONAL REGULATORY PROTEIN"/>
    <property type="match status" value="1"/>
</dbReference>
<evidence type="ECO:0000256" key="1">
    <source>
        <dbReference type="ARBA" id="ARBA00022491"/>
    </source>
</evidence>
<evidence type="ECO:0000256" key="2">
    <source>
        <dbReference type="ARBA" id="ARBA00023015"/>
    </source>
</evidence>
<dbReference type="AlphaFoldDB" id="A0A239D951"/>
<proteinExistence type="predicted"/>
<keyword evidence="1" id="KW-0678">Repressor</keyword>
<evidence type="ECO:0000259" key="6">
    <source>
        <dbReference type="PROSITE" id="PS50977"/>
    </source>
</evidence>
<dbReference type="PROSITE" id="PS50977">
    <property type="entry name" value="HTH_TETR_2"/>
    <property type="match status" value="1"/>
</dbReference>
<dbReference type="PRINTS" id="PR00455">
    <property type="entry name" value="HTHTETR"/>
</dbReference>
<keyword evidence="3 5" id="KW-0238">DNA-binding</keyword>
<evidence type="ECO:0000256" key="3">
    <source>
        <dbReference type="ARBA" id="ARBA00023125"/>
    </source>
</evidence>
<dbReference type="GO" id="GO:0045892">
    <property type="term" value="P:negative regulation of DNA-templated transcription"/>
    <property type="evidence" value="ECO:0007669"/>
    <property type="project" value="InterPro"/>
</dbReference>
<dbReference type="InterPro" id="IPR050109">
    <property type="entry name" value="HTH-type_TetR-like_transc_reg"/>
</dbReference>
<dbReference type="Pfam" id="PF00440">
    <property type="entry name" value="TetR_N"/>
    <property type="match status" value="1"/>
</dbReference>
<evidence type="ECO:0000256" key="4">
    <source>
        <dbReference type="ARBA" id="ARBA00023163"/>
    </source>
</evidence>
<sequence length="237" mass="26507">MYMYSVHETCTLYGCQVTPAERLSKATVAERALRLADEEGLEAITIRRLAKELGVTPMALYWHFKNKDELLLGVIDHVLSGVRADRSAGDPWQKQLRAIVETVIGVMRAHPCLPDLLHSADKTRTNSFTRATNDTLALLADAGFGVEEAYWIATYLLHGAMGLVATRPDCPASVPPEDAAEWRRQRRVQLECLPADQFPMMIEFAKTYQRAPDVERYFAFGVDLLISAVEAMAGRRP</sequence>
<dbReference type="InterPro" id="IPR001647">
    <property type="entry name" value="HTH_TetR"/>
</dbReference>
<feature type="domain" description="HTH tetR-type" evidence="6">
    <location>
        <begin position="22"/>
        <end position="82"/>
    </location>
</feature>
<keyword evidence="4" id="KW-0804">Transcription</keyword>
<dbReference type="Gene3D" id="1.10.357.10">
    <property type="entry name" value="Tetracycline Repressor, domain 2"/>
    <property type="match status" value="1"/>
</dbReference>
<feature type="DNA-binding region" description="H-T-H motif" evidence="5">
    <location>
        <begin position="45"/>
        <end position="64"/>
    </location>
</feature>
<dbReference type="InterPro" id="IPR036271">
    <property type="entry name" value="Tet_transcr_reg_TetR-rel_C_sf"/>
</dbReference>
<accession>A0A239D951</accession>
<dbReference type="GO" id="GO:0046677">
    <property type="term" value="P:response to antibiotic"/>
    <property type="evidence" value="ECO:0007669"/>
    <property type="project" value="InterPro"/>
</dbReference>
<keyword evidence="2" id="KW-0805">Transcription regulation</keyword>
<gene>
    <name evidence="7" type="ORF">SAMN06264365_11351</name>
</gene>
<evidence type="ECO:0000313" key="7">
    <source>
        <dbReference type="EMBL" id="SNS28875.1"/>
    </source>
</evidence>
<dbReference type="InterPro" id="IPR003012">
    <property type="entry name" value="Tet_transcr_reg_TetR"/>
</dbReference>
<dbReference type="EMBL" id="FZNR01000013">
    <property type="protein sequence ID" value="SNS28875.1"/>
    <property type="molecule type" value="Genomic_DNA"/>
</dbReference>
<dbReference type="InterPro" id="IPR004111">
    <property type="entry name" value="Repressor_TetR_C"/>
</dbReference>
<dbReference type="SUPFAM" id="SSF48498">
    <property type="entry name" value="Tetracyclin repressor-like, C-terminal domain"/>
    <property type="match status" value="1"/>
</dbReference>
<dbReference type="Proteomes" id="UP000198415">
    <property type="component" value="Unassembled WGS sequence"/>
</dbReference>
<reference evidence="7 8" key="1">
    <citation type="submission" date="2017-06" db="EMBL/GenBank/DDBJ databases">
        <authorList>
            <person name="Kim H.J."/>
            <person name="Triplett B.A."/>
        </authorList>
    </citation>
    <scope>NUCLEOTIDE SEQUENCE [LARGE SCALE GENOMIC DNA]</scope>
    <source>
        <strain evidence="7 8">DSM 43151</strain>
    </source>
</reference>
<dbReference type="PANTHER" id="PTHR30055">
    <property type="entry name" value="HTH-TYPE TRANSCRIPTIONAL REGULATOR RUTR"/>
    <property type="match status" value="1"/>
</dbReference>
<dbReference type="GO" id="GO:0000976">
    <property type="term" value="F:transcription cis-regulatory region binding"/>
    <property type="evidence" value="ECO:0007669"/>
    <property type="project" value="TreeGrafter"/>
</dbReference>
<dbReference type="InterPro" id="IPR009057">
    <property type="entry name" value="Homeodomain-like_sf"/>
</dbReference>
<dbReference type="SUPFAM" id="SSF46689">
    <property type="entry name" value="Homeodomain-like"/>
    <property type="match status" value="1"/>
</dbReference>
<evidence type="ECO:0000256" key="5">
    <source>
        <dbReference type="PROSITE-ProRule" id="PRU00335"/>
    </source>
</evidence>
<dbReference type="PRINTS" id="PR00400">
    <property type="entry name" value="TETREPRESSOR"/>
</dbReference>
<protein>
    <submittedName>
        <fullName evidence="7">Transcriptional regulator, TetR family</fullName>
    </submittedName>
</protein>
<dbReference type="OrthoDB" id="329481at2"/>
<evidence type="ECO:0000313" key="8">
    <source>
        <dbReference type="Proteomes" id="UP000198415"/>
    </source>
</evidence>
<dbReference type="GO" id="GO:0003700">
    <property type="term" value="F:DNA-binding transcription factor activity"/>
    <property type="evidence" value="ECO:0007669"/>
    <property type="project" value="TreeGrafter"/>
</dbReference>